<dbReference type="Pfam" id="PF02517">
    <property type="entry name" value="Rce1-like"/>
    <property type="match status" value="1"/>
</dbReference>
<feature type="transmembrane region" description="Helical" evidence="1">
    <location>
        <begin position="219"/>
        <end position="239"/>
    </location>
</feature>
<feature type="transmembrane region" description="Helical" evidence="1">
    <location>
        <begin position="180"/>
        <end position="198"/>
    </location>
</feature>
<feature type="domain" description="CAAX prenyl protease 2/Lysostaphin resistance protein A-like" evidence="2">
    <location>
        <begin position="194"/>
        <end position="293"/>
    </location>
</feature>
<feature type="transmembrane region" description="Helical" evidence="1">
    <location>
        <begin position="45"/>
        <end position="69"/>
    </location>
</feature>
<dbReference type="KEGG" id="mfi:DSM1535_1645"/>
<sequence length="350" mass="39810">MENALNRGQLKKELFTFLIITFAATYILQFFVFNREGYILSPLSHIWSTTLAVSMFIPAASAILCMIYFKSKALTRETKIIFAFFLLYALLFAFENYCWPVMGTVMNLPVLSTIIAVLGMVTVIALNLKKKWRKGLVSSHLSFGKNRKYYLILPLAVFALLILEYLTLNFTGLGTPLTEFDISAFIVTLVSYFVLYFFTEWTWYFGEELGWRGYLQDRLFPLLGSYKGVLVLGVIWGVWHYPMNALGYNFPGQPILGNILMTVFTIVFGIILSYAVLKTGSIWIAVVMHLFNNKLNGVICAYIAYSPDVLLVNALSCIFLGILALVLLRSKVWKQVEKIKSSKQVKDQVL</sequence>
<dbReference type="AlphaFoldDB" id="A0A090JWR3"/>
<dbReference type="PATRIC" id="fig|2162.9.peg.1684"/>
<feature type="transmembrane region" description="Helical" evidence="1">
    <location>
        <begin position="259"/>
        <end position="277"/>
    </location>
</feature>
<feature type="transmembrane region" description="Helical" evidence="1">
    <location>
        <begin position="81"/>
        <end position="102"/>
    </location>
</feature>
<dbReference type="EMBL" id="LN515531">
    <property type="protein sequence ID" value="CEA13971.1"/>
    <property type="molecule type" value="Genomic_DNA"/>
</dbReference>
<reference evidence="3" key="1">
    <citation type="submission" date="2014-08" db="EMBL/GenBank/DDBJ databases">
        <authorList>
            <person name="Wibberg D."/>
        </authorList>
    </citation>
    <scope>NUCLEOTIDE SEQUENCE</scope>
</reference>
<dbReference type="InterPro" id="IPR003675">
    <property type="entry name" value="Rce1/LyrA-like_dom"/>
</dbReference>
<feature type="transmembrane region" description="Helical" evidence="1">
    <location>
        <begin position="149"/>
        <end position="168"/>
    </location>
</feature>
<evidence type="ECO:0000313" key="3">
    <source>
        <dbReference type="EMBL" id="CEA13971.1"/>
    </source>
</evidence>
<evidence type="ECO:0000256" key="1">
    <source>
        <dbReference type="SAM" id="Phobius"/>
    </source>
</evidence>
<feature type="transmembrane region" description="Helical" evidence="1">
    <location>
        <begin position="108"/>
        <end position="128"/>
    </location>
</feature>
<dbReference type="InterPro" id="IPR042150">
    <property type="entry name" value="MmRce1-like"/>
</dbReference>
<dbReference type="GO" id="GO:0004175">
    <property type="term" value="F:endopeptidase activity"/>
    <property type="evidence" value="ECO:0007669"/>
    <property type="project" value="UniProtKB-ARBA"/>
</dbReference>
<feature type="transmembrane region" description="Helical" evidence="1">
    <location>
        <begin position="282"/>
        <end position="304"/>
    </location>
</feature>
<gene>
    <name evidence="3" type="ORF">DSM1535_1645</name>
</gene>
<evidence type="ECO:0000259" key="2">
    <source>
        <dbReference type="Pfam" id="PF02517"/>
    </source>
</evidence>
<keyword evidence="1" id="KW-1133">Transmembrane helix</keyword>
<keyword evidence="1" id="KW-0472">Membrane</keyword>
<name>A0A090JWR3_METFO</name>
<keyword evidence="1" id="KW-0812">Transmembrane</keyword>
<dbReference type="RefSeq" id="WP_048073095.1">
    <property type="nucleotide sequence ID" value="NZ_JARVXG010000014.1"/>
</dbReference>
<dbReference type="PANTHER" id="PTHR35797:SF1">
    <property type="entry name" value="PROTEASE"/>
    <property type="match status" value="1"/>
</dbReference>
<accession>A0A090JWR3</accession>
<proteinExistence type="predicted"/>
<feature type="transmembrane region" description="Helical" evidence="1">
    <location>
        <begin position="14"/>
        <end position="33"/>
    </location>
</feature>
<feature type="transmembrane region" description="Helical" evidence="1">
    <location>
        <begin position="310"/>
        <end position="328"/>
    </location>
</feature>
<dbReference type="PANTHER" id="PTHR35797">
    <property type="entry name" value="PROTEASE-RELATED"/>
    <property type="match status" value="1"/>
</dbReference>
<organism evidence="3">
    <name type="scientific">Methanobacterium formicicum</name>
    <dbReference type="NCBI Taxonomy" id="2162"/>
    <lineage>
        <taxon>Archaea</taxon>
        <taxon>Methanobacteriati</taxon>
        <taxon>Methanobacteriota</taxon>
        <taxon>Methanomada group</taxon>
        <taxon>Methanobacteria</taxon>
        <taxon>Methanobacteriales</taxon>
        <taxon>Methanobacteriaceae</taxon>
        <taxon>Methanobacterium</taxon>
    </lineage>
</organism>
<dbReference type="GO" id="GO:0080120">
    <property type="term" value="P:CAAX-box protein maturation"/>
    <property type="evidence" value="ECO:0007669"/>
    <property type="project" value="UniProtKB-ARBA"/>
</dbReference>
<protein>
    <submittedName>
        <fullName evidence="3">Putative membrane protein</fullName>
    </submittedName>
</protein>